<proteinExistence type="predicted"/>
<feature type="non-terminal residue" evidence="2">
    <location>
        <position position="1"/>
    </location>
</feature>
<dbReference type="GO" id="GO:0015074">
    <property type="term" value="P:DNA integration"/>
    <property type="evidence" value="ECO:0007669"/>
    <property type="project" value="InterPro"/>
</dbReference>
<accession>A0A813AIQ3</accession>
<feature type="compositionally biased region" description="Low complexity" evidence="1">
    <location>
        <begin position="601"/>
        <end position="619"/>
    </location>
</feature>
<dbReference type="Proteomes" id="UP000601435">
    <property type="component" value="Unassembled WGS sequence"/>
</dbReference>
<dbReference type="GO" id="GO:0006310">
    <property type="term" value="P:DNA recombination"/>
    <property type="evidence" value="ECO:0007669"/>
    <property type="project" value="InterPro"/>
</dbReference>
<keyword evidence="3" id="KW-1185">Reference proteome</keyword>
<evidence type="ECO:0000313" key="3">
    <source>
        <dbReference type="Proteomes" id="UP000601435"/>
    </source>
</evidence>
<reference evidence="2" key="1">
    <citation type="submission" date="2021-02" db="EMBL/GenBank/DDBJ databases">
        <authorList>
            <person name="Dougan E. K."/>
            <person name="Rhodes N."/>
            <person name="Thang M."/>
            <person name="Chan C."/>
        </authorList>
    </citation>
    <scope>NUCLEOTIDE SEQUENCE</scope>
</reference>
<dbReference type="EMBL" id="CAJNJA010060203">
    <property type="protein sequence ID" value="CAE7870048.1"/>
    <property type="molecule type" value="Genomic_DNA"/>
</dbReference>
<dbReference type="InterPro" id="IPR013762">
    <property type="entry name" value="Integrase-like_cat_sf"/>
</dbReference>
<sequence length="619" mass="67748">GLNMAACSALELGAALEVLDWIQEPMQDAEDAYDQGYEYVRHIILEAWANTKASDRELLAPFLDLLTSLKCRSEVPVKTAVPAGGFHSFRTCLEERNHHVRILQDRALWLWAIVPKWGAARWSVQYLLSMVDIAPQEVSLRADVLLGAGVPSWAIELTARGSEGPAPLVSDQPRRRGDFPKSPTLQRANLQLALEAAKPANLVATLSALDADVLAVSTASSNASRVRLYESICRIAEVEAWPVSQRSARIFAGCLKQGHYRSIKVYFSAVLGHQLRMLGTAAPPEVQRCITDSIRSALRGAGPAQLKDHFHVPVLRKLLQREAGQDGFTPSNPAHWADVLLICSWWMFREVEASAAQVSHVSMNTSTQEVTIMLPVQKTDARGMLCSRTLKCACRVAVQDLCPYHAMKRHLLRLSQGGREAVSSRAPLFPGADGNVITKDSFVRLVRDTLQSCGVEVTKEYEGQLLQRFTGHIARVSGDPPQPAVALGSGIPDLAPPRQEASDAAAVEALAHEVATMRVALEDLRGRETYIVQGRTRKHHRIGVPESANLPVGWSTVCGWRYGTSQFHRASWVGESDVRCRRCFPECFDRTDGSDAESADSADSGSDSQESSSSSSDSS</sequence>
<gene>
    <name evidence="2" type="primary">DNMT3A</name>
    <name evidence="2" type="ORF">SNEC2469_LOCUS28075</name>
</gene>
<dbReference type="AlphaFoldDB" id="A0A813AIQ3"/>
<dbReference type="GO" id="GO:0003677">
    <property type="term" value="F:DNA binding"/>
    <property type="evidence" value="ECO:0007669"/>
    <property type="project" value="InterPro"/>
</dbReference>
<feature type="region of interest" description="Disordered" evidence="1">
    <location>
        <begin position="589"/>
        <end position="619"/>
    </location>
</feature>
<evidence type="ECO:0000313" key="2">
    <source>
        <dbReference type="EMBL" id="CAE7870048.1"/>
    </source>
</evidence>
<protein>
    <submittedName>
        <fullName evidence="2">DNMT3A protein</fullName>
    </submittedName>
</protein>
<comment type="caution">
    <text evidence="2">The sequence shown here is derived from an EMBL/GenBank/DDBJ whole genome shotgun (WGS) entry which is preliminary data.</text>
</comment>
<name>A0A813AIQ3_9DINO</name>
<evidence type="ECO:0000256" key="1">
    <source>
        <dbReference type="SAM" id="MobiDB-lite"/>
    </source>
</evidence>
<organism evidence="2 3">
    <name type="scientific">Symbiodinium necroappetens</name>
    <dbReference type="NCBI Taxonomy" id="1628268"/>
    <lineage>
        <taxon>Eukaryota</taxon>
        <taxon>Sar</taxon>
        <taxon>Alveolata</taxon>
        <taxon>Dinophyceae</taxon>
        <taxon>Suessiales</taxon>
        <taxon>Symbiodiniaceae</taxon>
        <taxon>Symbiodinium</taxon>
    </lineage>
</organism>
<dbReference type="OrthoDB" id="10391271at2759"/>
<dbReference type="Gene3D" id="1.10.443.10">
    <property type="entry name" value="Intergrase catalytic core"/>
    <property type="match status" value="1"/>
</dbReference>